<dbReference type="SUPFAM" id="SSF82171">
    <property type="entry name" value="DPP6 N-terminal domain-like"/>
    <property type="match status" value="1"/>
</dbReference>
<dbReference type="PANTHER" id="PTHR42776">
    <property type="entry name" value="SERINE PEPTIDASE S9 FAMILY MEMBER"/>
    <property type="match status" value="1"/>
</dbReference>
<dbReference type="SUPFAM" id="SSF53474">
    <property type="entry name" value="alpha/beta-Hydrolases"/>
    <property type="match status" value="1"/>
</dbReference>
<dbReference type="InterPro" id="IPR029058">
    <property type="entry name" value="AB_hydrolase_fold"/>
</dbReference>
<proteinExistence type="inferred from homology"/>
<evidence type="ECO:0000256" key="7">
    <source>
        <dbReference type="ARBA" id="ARBA00022801"/>
    </source>
</evidence>
<keyword evidence="12" id="KW-1185">Reference proteome</keyword>
<protein>
    <recommendedName>
        <fullName evidence="5">acylaminoacyl-peptidase</fullName>
        <ecNumber evidence="5">3.4.19.1</ecNumber>
    </recommendedName>
    <alternativeName>
        <fullName evidence="8">Dipeptidyl-peptidase V</fullName>
    </alternativeName>
</protein>
<dbReference type="InterPro" id="IPR045550">
    <property type="entry name" value="AARE_N"/>
</dbReference>
<evidence type="ECO:0000256" key="3">
    <source>
        <dbReference type="ARBA" id="ARBA00010040"/>
    </source>
</evidence>
<feature type="domain" description="Acylamino-acid-releasing enzyme N-terminal" evidence="10">
    <location>
        <begin position="221"/>
        <end position="409"/>
    </location>
</feature>
<feature type="domain" description="Peptidase S9 prolyl oligopeptidase catalytic" evidence="9">
    <location>
        <begin position="488"/>
        <end position="683"/>
    </location>
</feature>
<evidence type="ECO:0000256" key="4">
    <source>
        <dbReference type="ARBA" id="ARBA00011881"/>
    </source>
</evidence>
<name>A0A8H7DUU4_PLEOS</name>
<dbReference type="VEuPathDB" id="FungiDB:PC9H_004441"/>
<comment type="caution">
    <text evidence="11">The sequence shown here is derived from an EMBL/GenBank/DDBJ whole genome shotgun (WGS) entry which is preliminary data.</text>
</comment>
<keyword evidence="6" id="KW-0963">Cytoplasm</keyword>
<dbReference type="EC" id="3.4.19.1" evidence="5"/>
<comment type="subcellular location">
    <subcellularLocation>
        <location evidence="2">Cytoplasm</location>
    </subcellularLocation>
</comment>
<evidence type="ECO:0000313" key="12">
    <source>
        <dbReference type="Proteomes" id="UP000623687"/>
    </source>
</evidence>
<dbReference type="RefSeq" id="XP_036635498.1">
    <property type="nucleotide sequence ID" value="XM_036774025.1"/>
</dbReference>
<dbReference type="GeneID" id="59374259"/>
<comment type="subunit">
    <text evidence="4">Homotetramer.</text>
</comment>
<dbReference type="InterPro" id="IPR001375">
    <property type="entry name" value="Peptidase_S9_cat"/>
</dbReference>
<dbReference type="GO" id="GO:0004252">
    <property type="term" value="F:serine-type endopeptidase activity"/>
    <property type="evidence" value="ECO:0007669"/>
    <property type="project" value="TreeGrafter"/>
</dbReference>
<evidence type="ECO:0000259" key="9">
    <source>
        <dbReference type="Pfam" id="PF00326"/>
    </source>
</evidence>
<evidence type="ECO:0000313" key="11">
    <source>
        <dbReference type="EMBL" id="KAF7437599.1"/>
    </source>
</evidence>
<evidence type="ECO:0000256" key="8">
    <source>
        <dbReference type="ARBA" id="ARBA00032829"/>
    </source>
</evidence>
<sequence length="702" mass="76751">MSTMFRRLAEIPIPVAGTISDNVVQVTYSVRDHVQKAKKTLSKTIFINDAGLVGSGNMQEVSPEIALSAVSPSGQLRAVLRESGNGDDKKRFVEIWRGDRLEISTEVTDKHGAFYSDDYLSTLSFSPTEGAVVYTAEANPPGKDSSLLDRFRFTPSFGEGLPTRKRPTTFIYRWRDITDKDTILPTPSFSRISVSHSTTVLFGQATFISDTELLATGYEYTADGRLLGIKGCFNRLVGIWRIIIPNAGADVPDAPCSATKLTPSDRSCRSLRRIVSDPHSQSDDVFWLSTTTGGAHAGCSTLHRYNSRTTSEEPRIVLETVWEAQEDSFAGLYLDGLSQRPFLKLQGKTYMACHSMKRSRLTIFLIDVEGGSVFELTPGELDSWNVLGTDGASRIICVRSSPAEPYGIFVLQLNAQNPFSPPTQYLIDHALLPNDVEKALKTLDVSIVPIPGRYPTETVVYKSKDVGTTPPLITIPHGGPHYTPTTAFSAATIALALEGYTLSLPNYTGSLGFGEQYVQALRGNCGSLDVEDCMASVKHLVDLGIAKFGKGQQFVSGGSHGGFLAAHLIGQYPDVFSAAVLRNPVISCGELAISDIPDWAFSELGLPFTPDSLVTPEIYEHLYRASPIAHVDNVSAKVLLLIGGSDMRVPPPQAIRYYHALKARSKEVEMLWFEKEGHPLEGVEATEVGWEVARDWFKSARA</sequence>
<dbReference type="Proteomes" id="UP000623687">
    <property type="component" value="Unassembled WGS sequence"/>
</dbReference>
<evidence type="ECO:0000256" key="5">
    <source>
        <dbReference type="ARBA" id="ARBA00012917"/>
    </source>
</evidence>
<evidence type="ECO:0000259" key="10">
    <source>
        <dbReference type="Pfam" id="PF19283"/>
    </source>
</evidence>
<dbReference type="OrthoDB" id="43744at2759"/>
<reference evidence="11" key="1">
    <citation type="submission" date="2019-07" db="EMBL/GenBank/DDBJ databases">
        <authorList>
            <person name="Palmer J.M."/>
        </authorList>
    </citation>
    <scope>NUCLEOTIDE SEQUENCE</scope>
    <source>
        <strain evidence="11">PC9</strain>
    </source>
</reference>
<dbReference type="AlphaFoldDB" id="A0A8H7DUU4"/>
<dbReference type="GO" id="GO:0006508">
    <property type="term" value="P:proteolysis"/>
    <property type="evidence" value="ECO:0007669"/>
    <property type="project" value="InterPro"/>
</dbReference>
<dbReference type="Pfam" id="PF19283">
    <property type="entry name" value="APEH_N"/>
    <property type="match status" value="1"/>
</dbReference>
<evidence type="ECO:0000256" key="6">
    <source>
        <dbReference type="ARBA" id="ARBA00022490"/>
    </source>
</evidence>
<keyword evidence="7" id="KW-0378">Hydrolase</keyword>
<dbReference type="PANTHER" id="PTHR42776:SF4">
    <property type="entry name" value="ACYLAMINO-ACID-RELEASING ENZYME"/>
    <property type="match status" value="1"/>
</dbReference>
<evidence type="ECO:0000256" key="2">
    <source>
        <dbReference type="ARBA" id="ARBA00004496"/>
    </source>
</evidence>
<dbReference type="GO" id="GO:0008242">
    <property type="term" value="F:omega peptidase activity"/>
    <property type="evidence" value="ECO:0007669"/>
    <property type="project" value="UniProtKB-EC"/>
</dbReference>
<gene>
    <name evidence="11" type="ORF">PC9H_004441</name>
</gene>
<dbReference type="Pfam" id="PF00326">
    <property type="entry name" value="Peptidase_S9"/>
    <property type="match status" value="1"/>
</dbReference>
<evidence type="ECO:0000256" key="1">
    <source>
        <dbReference type="ARBA" id="ARBA00000721"/>
    </source>
</evidence>
<organism evidence="11 12">
    <name type="scientific">Pleurotus ostreatus</name>
    <name type="common">Oyster mushroom</name>
    <name type="synonym">White-rot fungus</name>
    <dbReference type="NCBI Taxonomy" id="5322"/>
    <lineage>
        <taxon>Eukaryota</taxon>
        <taxon>Fungi</taxon>
        <taxon>Dikarya</taxon>
        <taxon>Basidiomycota</taxon>
        <taxon>Agaricomycotina</taxon>
        <taxon>Agaricomycetes</taxon>
        <taxon>Agaricomycetidae</taxon>
        <taxon>Agaricales</taxon>
        <taxon>Pleurotineae</taxon>
        <taxon>Pleurotaceae</taxon>
        <taxon>Pleurotus</taxon>
    </lineage>
</organism>
<dbReference type="Gene3D" id="3.40.50.1820">
    <property type="entry name" value="alpha/beta hydrolase"/>
    <property type="match status" value="1"/>
</dbReference>
<dbReference type="GO" id="GO:0005737">
    <property type="term" value="C:cytoplasm"/>
    <property type="evidence" value="ECO:0007669"/>
    <property type="project" value="UniProtKB-SubCell"/>
</dbReference>
<comment type="catalytic activity">
    <reaction evidence="1">
        <text>Cleavage of an N-acetyl or N-formyl amino acid from the N-terminus of a polypeptide.</text>
        <dbReference type="EC" id="3.4.19.1"/>
    </reaction>
</comment>
<accession>A0A8H7DUU4</accession>
<comment type="similarity">
    <text evidence="3">Belongs to the peptidase S9C family.</text>
</comment>
<dbReference type="EMBL" id="JACETU010000002">
    <property type="protein sequence ID" value="KAF7437599.1"/>
    <property type="molecule type" value="Genomic_DNA"/>
</dbReference>